<keyword evidence="2" id="KW-1185">Reference proteome</keyword>
<accession>A0A8J2K554</accession>
<reference evidence="1" key="1">
    <citation type="submission" date="2021-06" db="EMBL/GenBank/DDBJ databases">
        <authorList>
            <person name="Hodson N. C."/>
            <person name="Mongue J. A."/>
            <person name="Jaron S. K."/>
        </authorList>
    </citation>
    <scope>NUCLEOTIDE SEQUENCE</scope>
</reference>
<protein>
    <submittedName>
        <fullName evidence="1">Uncharacterized protein</fullName>
    </submittedName>
</protein>
<dbReference type="EMBL" id="CAJVCH010183502">
    <property type="protein sequence ID" value="CAG7729744.1"/>
    <property type="molecule type" value="Genomic_DNA"/>
</dbReference>
<proteinExistence type="predicted"/>
<evidence type="ECO:0000313" key="1">
    <source>
        <dbReference type="EMBL" id="CAG7729744.1"/>
    </source>
</evidence>
<organism evidence="1 2">
    <name type="scientific">Allacma fusca</name>
    <dbReference type="NCBI Taxonomy" id="39272"/>
    <lineage>
        <taxon>Eukaryota</taxon>
        <taxon>Metazoa</taxon>
        <taxon>Ecdysozoa</taxon>
        <taxon>Arthropoda</taxon>
        <taxon>Hexapoda</taxon>
        <taxon>Collembola</taxon>
        <taxon>Symphypleona</taxon>
        <taxon>Sminthuridae</taxon>
        <taxon>Allacma</taxon>
    </lineage>
</organism>
<dbReference type="Proteomes" id="UP000708208">
    <property type="component" value="Unassembled WGS sequence"/>
</dbReference>
<comment type="caution">
    <text evidence="1">The sequence shown here is derived from an EMBL/GenBank/DDBJ whole genome shotgun (WGS) entry which is preliminary data.</text>
</comment>
<sequence length="45" mass="5159">YDIIICYYHSVSAVKHHCDVIIKALLTFSLLHWVTMTSSSHVQPT</sequence>
<name>A0A8J2K554_9HEXA</name>
<dbReference type="AlphaFoldDB" id="A0A8J2K554"/>
<evidence type="ECO:0000313" key="2">
    <source>
        <dbReference type="Proteomes" id="UP000708208"/>
    </source>
</evidence>
<feature type="non-terminal residue" evidence="1">
    <location>
        <position position="1"/>
    </location>
</feature>
<gene>
    <name evidence="1" type="ORF">AFUS01_LOCUS18437</name>
</gene>